<dbReference type="PANTHER" id="PTHR14387">
    <property type="entry name" value="THADA/DEATH RECEPTOR INTERACTING PROTEIN"/>
    <property type="match status" value="1"/>
</dbReference>
<dbReference type="InterPro" id="IPR056842">
    <property type="entry name" value="THADA-like_TPR_C"/>
</dbReference>
<evidence type="ECO:0000259" key="5">
    <source>
        <dbReference type="Pfam" id="PF25151"/>
    </source>
</evidence>
<comment type="similarity">
    <text evidence="1">Belongs to the THADA family.</text>
</comment>
<gene>
    <name evidence="6" type="ORF">Plec18167_002009</name>
</gene>
<evidence type="ECO:0000259" key="4">
    <source>
        <dbReference type="Pfam" id="PF25150"/>
    </source>
</evidence>
<dbReference type="EMBL" id="JAVDPF010000004">
    <property type="protein sequence ID" value="KAL1884421.1"/>
    <property type="molecule type" value="Genomic_DNA"/>
</dbReference>
<keyword evidence="7" id="KW-1185">Reference proteome</keyword>
<dbReference type="SUPFAM" id="SSF48371">
    <property type="entry name" value="ARM repeat"/>
    <property type="match status" value="1"/>
</dbReference>
<evidence type="ECO:0000313" key="7">
    <source>
        <dbReference type="Proteomes" id="UP001583193"/>
    </source>
</evidence>
<dbReference type="InterPro" id="IPR019442">
    <property type="entry name" value="THADA/TRM732_DUF2428"/>
</dbReference>
<organism evidence="6 7">
    <name type="scientific">Paecilomyces lecythidis</name>
    <dbReference type="NCBI Taxonomy" id="3004212"/>
    <lineage>
        <taxon>Eukaryota</taxon>
        <taxon>Fungi</taxon>
        <taxon>Dikarya</taxon>
        <taxon>Ascomycota</taxon>
        <taxon>Pezizomycotina</taxon>
        <taxon>Eurotiomycetes</taxon>
        <taxon>Eurotiomycetidae</taxon>
        <taxon>Eurotiales</taxon>
        <taxon>Thermoascaceae</taxon>
        <taxon>Paecilomyces</taxon>
    </lineage>
</organism>
<dbReference type="Pfam" id="PF25151">
    <property type="entry name" value="TPR_Trm732_C"/>
    <property type="match status" value="1"/>
</dbReference>
<reference evidence="6 7" key="1">
    <citation type="journal article" date="2024" name="IMA Fungus">
        <title>IMA Genome - F19 : A genome assembly and annotation guide to empower mycologists, including annotated draft genome sequences of Ceratocystis pirilliformis, Diaporthe australafricana, Fusarium ophioides, Paecilomyces lecythidis, and Sporothrix stenoceras.</title>
        <authorList>
            <person name="Aylward J."/>
            <person name="Wilson A.M."/>
            <person name="Visagie C.M."/>
            <person name="Spraker J."/>
            <person name="Barnes I."/>
            <person name="Buitendag C."/>
            <person name="Ceriani C."/>
            <person name="Del Mar Angel L."/>
            <person name="du Plessis D."/>
            <person name="Fuchs T."/>
            <person name="Gasser K."/>
            <person name="Kramer D."/>
            <person name="Li W."/>
            <person name="Munsamy K."/>
            <person name="Piso A."/>
            <person name="Price J.L."/>
            <person name="Sonnekus B."/>
            <person name="Thomas C."/>
            <person name="van der Nest A."/>
            <person name="van Dijk A."/>
            <person name="van Heerden A."/>
            <person name="van Vuuren N."/>
            <person name="Yilmaz N."/>
            <person name="Duong T.A."/>
            <person name="van der Merwe N.A."/>
            <person name="Wingfield M.J."/>
            <person name="Wingfield B.D."/>
        </authorList>
    </citation>
    <scope>NUCLEOTIDE SEQUENCE [LARGE SCALE GENOMIC DNA]</scope>
    <source>
        <strain evidence="6 7">CMW 18167</strain>
    </source>
</reference>
<feature type="domain" description="tRNA (32-2'-O)-methyltransferase regulator THADA-like C-terminal TPR repeats region" evidence="5">
    <location>
        <begin position="961"/>
        <end position="1113"/>
    </location>
</feature>
<dbReference type="Pfam" id="PF25150">
    <property type="entry name" value="TPR_Trm732"/>
    <property type="match status" value="1"/>
</dbReference>
<evidence type="ECO:0000259" key="3">
    <source>
        <dbReference type="Pfam" id="PF10350"/>
    </source>
</evidence>
<evidence type="ECO:0000256" key="1">
    <source>
        <dbReference type="ARBA" id="ARBA00010409"/>
    </source>
</evidence>
<dbReference type="Pfam" id="PF26523">
    <property type="entry name" value="Trm732_C"/>
    <property type="match status" value="1"/>
</dbReference>
<dbReference type="InterPro" id="IPR051954">
    <property type="entry name" value="tRNA_methyltransferase_THADA"/>
</dbReference>
<feature type="domain" description="tRNA (32-2'-O)-methyltransferase regulator THADA-like TPR repeats region" evidence="4">
    <location>
        <begin position="280"/>
        <end position="580"/>
    </location>
</feature>
<dbReference type="Pfam" id="PF10350">
    <property type="entry name" value="DUF2428"/>
    <property type="match status" value="1"/>
</dbReference>
<proteinExistence type="inferred from homology"/>
<evidence type="ECO:0000256" key="2">
    <source>
        <dbReference type="ARBA" id="ARBA00022694"/>
    </source>
</evidence>
<comment type="caution">
    <text evidence="6">The sequence shown here is derived from an EMBL/GenBank/DDBJ whole genome shotgun (WGS) entry which is preliminary data.</text>
</comment>
<sequence length="1639" mass="181159">MAETSWVEMESISQNIQILPAETLTRICRGPLVKFALECEDEQKVAAIWQCLLQTFADASTSASHTTTTCNAVSGFLDAALVSRNYATRQIALSQKTWLSVFEVYVDRFEDAKPKPMKQVLNSLLKILGQYSDTGEVEALLSRAGEMILPSIIIGEPRSRLKVSLLSLEIFIRKNAISPSQLMSMVSNWLKDYGDRWRPVFGQYHETWLGGSSMDGSVSGEDNSHTTVARTFTLALLIRATSAEVASAAGAVLAALFQKIKAALPSTENIYRDPTNSLPVWVAPAKQIMLRNMDSLDIMSNHMLSPLFTVDSAGFRSFIYQLPIQILLSGDMTEAPLDEFSLLFSALQIGKKVGLVHEDGVFGKMAGAKNDNDDRLVIRSETLGEFLLHREASIRVAALSLLITASSTTKPISSDALQAILLGLPALHADSDAQSRGHILTLTRRLLIRLRSGTQKSDKQIKGAVPLGEDDNIRRLKRRRSVDQSTDAEKSGFDPKAFLERYLSFLEGDLEPNASYQRHIMALKVLSLILQSRLDPRVNAPPIIKSEKDVLPWRFSLDILRPRLLRLLVDLLLDPFEEVRATSLSVLAMFPLESSQAASRHAEESPILQLTEALTKAEHLASSTSRADHADAVARLYHVVFSLAGYGSDTSPDHWYGSKNGVVNFILRKLEDKLSHSGGLFNSSMRDAPLHGYISALRYIVATPNFYSQITGTQDIQHASWKAVHENIVSFCNRIWIAVKPVLCVDSPEGHTDEPIEDLVVGPKDILSYSWRALRESSLLLHATLANSTYAPAQGGLSRMDYEKIGMASFIQLAELRHRGAFSTVSQTFSTCCQRCGESSDPSISSLPAGWYMQARNIIDEQASKLTRRSAGLPALVAGILSSNPGGPLFDQVMTELQDISRLPAAQDNASYEIKLPQVHAMNCLKDIFTDTRLGPHTEPFIMSALTISSECISSQIWAIRNCGLMLFRALLIRMCRSVTGVGLGFGGISGSESGSRIPFQRYPGLVDLLCGLLTPAGEGNDGKVTTVTERVFPALELIGEKVPSVSGDEDHELKELVLYHTKSPVWAIREHAARVYASLLKLPEITNELGILLKNNTSSSQNYLHGKALCLRFGLQRLESSLLGYWHDQLEAIMSTINDAFATVFSISPSPFVQSAILEILNDAIEKSMESGSEVGAAILSVEPNSEIRASSLLRRSLAWASILRQALCVKFDAGWLTELFSQVSAADPDAARWLLDQMSKVFGKKSTYKEKLMKLCTYVTTKTFPEYVKACAMSTLAALLEGLFEADFSRVVDIELSWDTLRDSITADYDTHAQSRETTDAALRLQGCLLIIEARSIGAWELSRDFTLQLRKWAVKLRYAMKEETEFTTRYSAVMSLSSFSRALQFQTGSPKTPSAAIYIYLILYDMLNDDDEELREISASVASQLLSYSSISPGKAVAVAPLTASELLAEFIAIHYKSSCHLFRDAVRRVVGQPIGPGGSQRRLVPVSQVASEYLKESTVLFVEEKQNLYIDDIREIKVWTEVLFGLEAQASDHTILQELSGWVTEGLSYFTNLALSSNDGLLGWASKTDMFVLGMRVLSISKFLMSRSSMVLGHREEDRLILKDRIQSFLEAGRSANLHDDWLSKLESSFDLSAV</sequence>
<dbReference type="Proteomes" id="UP001583193">
    <property type="component" value="Unassembled WGS sequence"/>
</dbReference>
<evidence type="ECO:0008006" key="8">
    <source>
        <dbReference type="Google" id="ProtNLM"/>
    </source>
</evidence>
<dbReference type="PANTHER" id="PTHR14387:SF0">
    <property type="entry name" value="DUF2428 DOMAIN-CONTAINING PROTEIN"/>
    <property type="match status" value="1"/>
</dbReference>
<accession>A0ABR3Y7X5</accession>
<dbReference type="InterPro" id="IPR016024">
    <property type="entry name" value="ARM-type_fold"/>
</dbReference>
<name>A0ABR3Y7X5_9EURO</name>
<dbReference type="InterPro" id="IPR056843">
    <property type="entry name" value="THADA-like_TPR"/>
</dbReference>
<evidence type="ECO:0000313" key="6">
    <source>
        <dbReference type="EMBL" id="KAL1884421.1"/>
    </source>
</evidence>
<feature type="domain" description="DUF2428" evidence="3">
    <location>
        <begin position="724"/>
        <end position="959"/>
    </location>
</feature>
<keyword evidence="2" id="KW-0819">tRNA processing</keyword>
<protein>
    <recommendedName>
        <fullName evidence="8">DUF2428 domain-containing protein</fullName>
    </recommendedName>
</protein>